<comment type="caution">
    <text evidence="1">The sequence shown here is derived from an EMBL/GenBank/DDBJ whole genome shotgun (WGS) entry which is preliminary data.</text>
</comment>
<dbReference type="AlphaFoldDB" id="A0A3A4KJX6"/>
<dbReference type="GO" id="GO:0003677">
    <property type="term" value="F:DNA binding"/>
    <property type="evidence" value="ECO:0007669"/>
    <property type="project" value="UniProtKB-KW"/>
</dbReference>
<organism evidence="1 2">
    <name type="scientific">Nocardia panacis</name>
    <dbReference type="NCBI Taxonomy" id="2340916"/>
    <lineage>
        <taxon>Bacteria</taxon>
        <taxon>Bacillati</taxon>
        <taxon>Actinomycetota</taxon>
        <taxon>Actinomycetes</taxon>
        <taxon>Mycobacteriales</taxon>
        <taxon>Nocardiaceae</taxon>
        <taxon>Nocardia</taxon>
    </lineage>
</organism>
<evidence type="ECO:0000313" key="1">
    <source>
        <dbReference type="EMBL" id="RJO80237.1"/>
    </source>
</evidence>
<dbReference type="RefSeq" id="WP_120036767.1">
    <property type="nucleotide sequence ID" value="NZ_QZFU01000005.1"/>
</dbReference>
<accession>A0A3A4KJX6</accession>
<reference evidence="1 2" key="1">
    <citation type="submission" date="2018-09" db="EMBL/GenBank/DDBJ databases">
        <title>YIM PH21274 draft genome.</title>
        <authorList>
            <person name="Miao C."/>
        </authorList>
    </citation>
    <scope>NUCLEOTIDE SEQUENCE [LARGE SCALE GENOMIC DNA]</scope>
    <source>
        <strain evidence="1 2">YIM PH 21724</strain>
    </source>
</reference>
<keyword evidence="1" id="KW-0238">DNA-binding</keyword>
<dbReference type="EMBL" id="QZFU01000005">
    <property type="protein sequence ID" value="RJO80237.1"/>
    <property type="molecule type" value="Genomic_DNA"/>
</dbReference>
<gene>
    <name evidence="1" type="ORF">D5S18_00340</name>
</gene>
<proteinExistence type="predicted"/>
<name>A0A3A4KJX6_9NOCA</name>
<dbReference type="OrthoDB" id="194758at2"/>
<protein>
    <submittedName>
        <fullName evidence="1">DNA-binding protein</fullName>
    </submittedName>
</protein>
<sequence length="75" mass="8573">MKRTTVAVVPVPPEPRLTPEQLEERWPGITRQRLAQWRYLRVGPDYIKVGKSVFYPLSSVLDYEQRNTVTCGGAA</sequence>
<keyword evidence="2" id="KW-1185">Reference proteome</keyword>
<dbReference type="Proteomes" id="UP000266677">
    <property type="component" value="Unassembled WGS sequence"/>
</dbReference>
<evidence type="ECO:0000313" key="2">
    <source>
        <dbReference type="Proteomes" id="UP000266677"/>
    </source>
</evidence>